<proteinExistence type="predicted"/>
<evidence type="ECO:0000313" key="2">
    <source>
        <dbReference type="Proteomes" id="UP000269289"/>
    </source>
</evidence>
<reference evidence="1 2" key="1">
    <citation type="submission" date="2018-10" db="EMBL/GenBank/DDBJ databases">
        <title>Isolation, diversity and antifungal activity of actinobacteria from wheat.</title>
        <authorList>
            <person name="Han C."/>
        </authorList>
    </citation>
    <scope>NUCLEOTIDE SEQUENCE [LARGE SCALE GENOMIC DNA]</scope>
    <source>
        <strain evidence="1 2">NEAU-YY56</strain>
    </source>
</reference>
<dbReference type="AlphaFoldDB" id="A0A3M2J431"/>
<name>A0A3M2J431_9CELL</name>
<dbReference type="EMBL" id="RFFI01000091">
    <property type="protein sequence ID" value="RMI06841.1"/>
    <property type="molecule type" value="Genomic_DNA"/>
</dbReference>
<keyword evidence="2" id="KW-1185">Reference proteome</keyword>
<dbReference type="RefSeq" id="WP_122150306.1">
    <property type="nucleotide sequence ID" value="NZ_RFFI01000091.1"/>
</dbReference>
<sequence>MGTTPLTSTPAGTPERRALGGLAAAAGVVLALSACAGPLADRFSGAAEDTTATYSSGAAAKSDADLPSWVPDDADEVRLKTRPGGDERIVTMRASLDALPPECVPVSAERPLAPHPADGDPADFRSVSTLRADWWPVEQEQASTVMCGAWWVSEHEGALYAFTPERRTVPVG</sequence>
<accession>A0A3M2J431</accession>
<dbReference type="Proteomes" id="UP000269289">
    <property type="component" value="Unassembled WGS sequence"/>
</dbReference>
<gene>
    <name evidence="1" type="ORF">EBM89_14975</name>
</gene>
<comment type="caution">
    <text evidence="1">The sequence shown here is derived from an EMBL/GenBank/DDBJ whole genome shotgun (WGS) entry which is preliminary data.</text>
</comment>
<dbReference type="OrthoDB" id="5120158at2"/>
<protein>
    <submittedName>
        <fullName evidence="1">Uncharacterized protein</fullName>
    </submittedName>
</protein>
<organism evidence="1 2">
    <name type="scientific">Cellulomonas triticagri</name>
    <dbReference type="NCBI Taxonomy" id="2483352"/>
    <lineage>
        <taxon>Bacteria</taxon>
        <taxon>Bacillati</taxon>
        <taxon>Actinomycetota</taxon>
        <taxon>Actinomycetes</taxon>
        <taxon>Micrococcales</taxon>
        <taxon>Cellulomonadaceae</taxon>
        <taxon>Cellulomonas</taxon>
    </lineage>
</organism>
<evidence type="ECO:0000313" key="1">
    <source>
        <dbReference type="EMBL" id="RMI06841.1"/>
    </source>
</evidence>